<dbReference type="SUPFAM" id="SSF54001">
    <property type="entry name" value="Cysteine proteinases"/>
    <property type="match status" value="1"/>
</dbReference>
<comment type="caution">
    <text evidence="7">The sequence shown here is derived from an EMBL/GenBank/DDBJ whole genome shotgun (WGS) entry which is preliminary data.</text>
</comment>
<dbReference type="GO" id="GO:0019783">
    <property type="term" value="F:ubiquitin-like protein peptidase activity"/>
    <property type="evidence" value="ECO:0007669"/>
    <property type="project" value="UniProtKB-ARBA"/>
</dbReference>
<keyword evidence="4" id="KW-0175">Coiled coil</keyword>
<protein>
    <recommendedName>
        <fullName evidence="6">Ubiquitin-like protease family profile domain-containing protein</fullName>
    </recommendedName>
</protein>
<feature type="compositionally biased region" description="Polar residues" evidence="5">
    <location>
        <begin position="119"/>
        <end position="129"/>
    </location>
</feature>
<evidence type="ECO:0000256" key="2">
    <source>
        <dbReference type="ARBA" id="ARBA00022670"/>
    </source>
</evidence>
<evidence type="ECO:0000256" key="3">
    <source>
        <dbReference type="ARBA" id="ARBA00022801"/>
    </source>
</evidence>
<dbReference type="EMBL" id="QWIK01000270">
    <property type="protein sequence ID" value="RMY09281.1"/>
    <property type="molecule type" value="Genomic_DNA"/>
</dbReference>
<reference evidence="7 8" key="1">
    <citation type="journal article" date="2018" name="BMC Genomics">
        <title>Genomic evidence for intraspecific hybridization in a clonal and extremely halotolerant yeast.</title>
        <authorList>
            <person name="Gostincar C."/>
            <person name="Stajich J.E."/>
            <person name="Zupancic J."/>
            <person name="Zalar P."/>
            <person name="Gunde-Cimerman N."/>
        </authorList>
    </citation>
    <scope>NUCLEOTIDE SEQUENCE [LARGE SCALE GENOMIC DNA]</scope>
    <source>
        <strain evidence="7 8">EXF-6654</strain>
    </source>
</reference>
<feature type="compositionally biased region" description="Basic and acidic residues" evidence="5">
    <location>
        <begin position="76"/>
        <end position="97"/>
    </location>
</feature>
<proteinExistence type="inferred from homology"/>
<dbReference type="VEuPathDB" id="FungiDB:BTJ68_03278"/>
<sequence length="541" mass="60925">MIHSLKIRQALERQRRLKKSKDEKDKTENGKPKQERKRKAPDEDETRERDALAKSADKDGEVKGANEQEVGQSAHGHQECETKCKDSAEHQRDEHDVAAASADEGGEASGTDKPKETPQTKQDQGQSPVPDQDWINKHRRKYVARGGYQPGGGFLPSPSFAEIARQLSTQDPYELERLRSFRPSSPGQPMKPRMAVAHFRFFKPYAARTEEANLEDLVKELSEELEEAEAVQLVSDGTGITRRILEQETRLLGVQRQYVNELVGRDGIEGYRDEIGRARQDMERREDRIHLSPAWTAAVDRFFALDQGSIDALPSQITRQSAFTNSLSEVLKEAQKVLRAGRQINDEVINYYIALLQVTADEEGLNIAFAPSFFYANVKEFRPNPESTCKRVSATSFRSFERIVLPVWTDKPAHWSVIIIEPAKHVISHFDPLQGTAGAEPLQDIGGLIRGWIGGVKQWKSEKWQQVQEQRVLQQQDSNDCGPISLCIIRLALAEDARPADVADASVNNVGAVFRRRIMAELIANKVNPQDADIPQTLRPK</sequence>
<feature type="domain" description="Ubiquitin-like protease family profile" evidence="6">
    <location>
        <begin position="321"/>
        <end position="492"/>
    </location>
</feature>
<dbReference type="AlphaFoldDB" id="A0A3M6Z2M8"/>
<evidence type="ECO:0000256" key="1">
    <source>
        <dbReference type="ARBA" id="ARBA00005234"/>
    </source>
</evidence>
<organism evidence="7 8">
    <name type="scientific">Hortaea werneckii</name>
    <name type="common">Black yeast</name>
    <name type="synonym">Cladosporium werneckii</name>
    <dbReference type="NCBI Taxonomy" id="91943"/>
    <lineage>
        <taxon>Eukaryota</taxon>
        <taxon>Fungi</taxon>
        <taxon>Dikarya</taxon>
        <taxon>Ascomycota</taxon>
        <taxon>Pezizomycotina</taxon>
        <taxon>Dothideomycetes</taxon>
        <taxon>Dothideomycetidae</taxon>
        <taxon>Mycosphaerellales</taxon>
        <taxon>Teratosphaeriaceae</taxon>
        <taxon>Hortaea</taxon>
    </lineage>
</organism>
<name>A0A3M6Z2M8_HORWE</name>
<accession>A0A3M6Z2M8</accession>
<evidence type="ECO:0000313" key="7">
    <source>
        <dbReference type="EMBL" id="RMY09281.1"/>
    </source>
</evidence>
<feature type="region of interest" description="Disordered" evidence="5">
    <location>
        <begin position="1"/>
        <end position="135"/>
    </location>
</feature>
<evidence type="ECO:0000256" key="5">
    <source>
        <dbReference type="SAM" id="MobiDB-lite"/>
    </source>
</evidence>
<dbReference type="PROSITE" id="PS50600">
    <property type="entry name" value="ULP_PROTEASE"/>
    <property type="match status" value="1"/>
</dbReference>
<gene>
    <name evidence="7" type="ORF">D0868_04332</name>
</gene>
<keyword evidence="2" id="KW-0645">Protease</keyword>
<feature type="compositionally biased region" description="Basic and acidic residues" evidence="5">
    <location>
        <begin position="46"/>
        <end position="66"/>
    </location>
</feature>
<dbReference type="InterPro" id="IPR003653">
    <property type="entry name" value="Peptidase_C48_C"/>
</dbReference>
<evidence type="ECO:0000256" key="4">
    <source>
        <dbReference type="SAM" id="Coils"/>
    </source>
</evidence>
<dbReference type="Gene3D" id="3.40.395.10">
    <property type="entry name" value="Adenoviral Proteinase, Chain A"/>
    <property type="match status" value="1"/>
</dbReference>
<comment type="similarity">
    <text evidence="1">Belongs to the peptidase C48 family.</text>
</comment>
<feature type="coiled-coil region" evidence="4">
    <location>
        <begin position="207"/>
        <end position="234"/>
    </location>
</feature>
<evidence type="ECO:0000313" key="8">
    <source>
        <dbReference type="Proteomes" id="UP000282582"/>
    </source>
</evidence>
<dbReference type="GO" id="GO:0008234">
    <property type="term" value="F:cysteine-type peptidase activity"/>
    <property type="evidence" value="ECO:0007669"/>
    <property type="project" value="InterPro"/>
</dbReference>
<dbReference type="InterPro" id="IPR038765">
    <property type="entry name" value="Papain-like_cys_pep_sf"/>
</dbReference>
<dbReference type="Pfam" id="PF02902">
    <property type="entry name" value="Peptidase_C48"/>
    <property type="match status" value="1"/>
</dbReference>
<dbReference type="Proteomes" id="UP000282582">
    <property type="component" value="Unassembled WGS sequence"/>
</dbReference>
<keyword evidence="3" id="KW-0378">Hydrolase</keyword>
<evidence type="ECO:0000259" key="6">
    <source>
        <dbReference type="PROSITE" id="PS50600"/>
    </source>
</evidence>
<feature type="compositionally biased region" description="Basic and acidic residues" evidence="5">
    <location>
        <begin position="9"/>
        <end position="33"/>
    </location>
</feature>
<dbReference type="GO" id="GO:0006508">
    <property type="term" value="P:proteolysis"/>
    <property type="evidence" value="ECO:0007669"/>
    <property type="project" value="UniProtKB-KW"/>
</dbReference>